<name>A0A813HTQ0_POLGL</name>
<comment type="caution">
    <text evidence="1">The sequence shown here is derived from an EMBL/GenBank/DDBJ whole genome shotgun (WGS) entry which is preliminary data.</text>
</comment>
<evidence type="ECO:0000313" key="1">
    <source>
        <dbReference type="EMBL" id="CAE8640736.1"/>
    </source>
</evidence>
<reference evidence="1" key="1">
    <citation type="submission" date="2021-02" db="EMBL/GenBank/DDBJ databases">
        <authorList>
            <person name="Dougan E. K."/>
            <person name="Rhodes N."/>
            <person name="Thang M."/>
            <person name="Chan C."/>
        </authorList>
    </citation>
    <scope>NUCLEOTIDE SEQUENCE</scope>
</reference>
<dbReference type="EMBL" id="CAJNNV010032688">
    <property type="protein sequence ID" value="CAE8640736.1"/>
    <property type="molecule type" value="Genomic_DNA"/>
</dbReference>
<feature type="non-terminal residue" evidence="1">
    <location>
        <position position="104"/>
    </location>
</feature>
<sequence length="104" mass="11693">YPELVNDCSLYLVLRLGPPCKTLHVVAAEGGRELLATLQVPAPYLVEEVKRRLQEQLGLEQEPELQLPHTGQWLRNGKSLEEDYSLPKECTVHLTEGRAVCALM</sequence>
<accession>A0A813HTQ0</accession>
<protein>
    <recommendedName>
        <fullName evidence="3">Ubiquitin-like domain-containing protein</fullName>
    </recommendedName>
</protein>
<dbReference type="SUPFAM" id="SSF54236">
    <property type="entry name" value="Ubiquitin-like"/>
    <property type="match status" value="1"/>
</dbReference>
<dbReference type="Proteomes" id="UP000654075">
    <property type="component" value="Unassembled WGS sequence"/>
</dbReference>
<evidence type="ECO:0000313" key="2">
    <source>
        <dbReference type="Proteomes" id="UP000654075"/>
    </source>
</evidence>
<evidence type="ECO:0008006" key="3">
    <source>
        <dbReference type="Google" id="ProtNLM"/>
    </source>
</evidence>
<dbReference type="AlphaFoldDB" id="A0A813HTQ0"/>
<organism evidence="1 2">
    <name type="scientific">Polarella glacialis</name>
    <name type="common">Dinoflagellate</name>
    <dbReference type="NCBI Taxonomy" id="89957"/>
    <lineage>
        <taxon>Eukaryota</taxon>
        <taxon>Sar</taxon>
        <taxon>Alveolata</taxon>
        <taxon>Dinophyceae</taxon>
        <taxon>Suessiales</taxon>
        <taxon>Suessiaceae</taxon>
        <taxon>Polarella</taxon>
    </lineage>
</organism>
<dbReference type="InterPro" id="IPR029071">
    <property type="entry name" value="Ubiquitin-like_domsf"/>
</dbReference>
<dbReference type="Gene3D" id="3.10.20.90">
    <property type="entry name" value="Phosphatidylinositol 3-kinase Catalytic Subunit, Chain A, domain 1"/>
    <property type="match status" value="1"/>
</dbReference>
<keyword evidence="2" id="KW-1185">Reference proteome</keyword>
<gene>
    <name evidence="1" type="ORF">PGLA1383_LOCUS55509</name>
</gene>
<proteinExistence type="predicted"/>